<evidence type="ECO:0000313" key="2">
    <source>
        <dbReference type="Proteomes" id="UP001139264"/>
    </source>
</evidence>
<proteinExistence type="predicted"/>
<evidence type="ECO:0000313" key="1">
    <source>
        <dbReference type="EMBL" id="MCC3269427.1"/>
    </source>
</evidence>
<dbReference type="AlphaFoldDB" id="A0A9X1S6Y3"/>
<name>A0A9X1S6Y3_9MICC</name>
<dbReference type="RefSeq" id="WP_227907854.1">
    <property type="nucleotide sequence ID" value="NZ_CP095461.1"/>
</dbReference>
<reference evidence="1" key="1">
    <citation type="submission" date="2021-10" db="EMBL/GenBank/DDBJ databases">
        <title>Novel species in genus Arthrobacter.</title>
        <authorList>
            <person name="Liu Y."/>
        </authorList>
    </citation>
    <scope>NUCLEOTIDE SEQUENCE</scope>
    <source>
        <strain evidence="1">Zg-Y809</strain>
    </source>
</reference>
<accession>A0A9X1S6Y3</accession>
<organism evidence="1 2">
    <name type="scientific">Arthrobacter gengyunqii</name>
    <dbReference type="NCBI Taxonomy" id="2886940"/>
    <lineage>
        <taxon>Bacteria</taxon>
        <taxon>Bacillati</taxon>
        <taxon>Actinomycetota</taxon>
        <taxon>Actinomycetes</taxon>
        <taxon>Micrococcales</taxon>
        <taxon>Micrococcaceae</taxon>
        <taxon>Arthrobacter</taxon>
    </lineage>
</organism>
<protein>
    <submittedName>
        <fullName evidence="1">Uncharacterized protein</fullName>
    </submittedName>
</protein>
<dbReference type="Proteomes" id="UP001139264">
    <property type="component" value="Unassembled WGS sequence"/>
</dbReference>
<comment type="caution">
    <text evidence="1">The sequence shown here is derived from an EMBL/GenBank/DDBJ whole genome shotgun (WGS) entry which is preliminary data.</text>
</comment>
<dbReference type="EMBL" id="JAJFZP010000006">
    <property type="protein sequence ID" value="MCC3269427.1"/>
    <property type="molecule type" value="Genomic_DNA"/>
</dbReference>
<sequence length="54" mass="5963">MRDCFGRDERSMRDRMLAGNRNFRKLLGGLGEGAKIRAPLYAVHGTGAVVTQRG</sequence>
<gene>
    <name evidence="1" type="ORF">LJ751_08620</name>
</gene>